<name>A0A2P8ICF1_SACCR</name>
<evidence type="ECO:0000313" key="3">
    <source>
        <dbReference type="Proteomes" id="UP000241118"/>
    </source>
</evidence>
<dbReference type="PRINTS" id="PR00111">
    <property type="entry name" value="ABHYDROLASE"/>
</dbReference>
<dbReference type="PANTHER" id="PTHR43798">
    <property type="entry name" value="MONOACYLGLYCEROL LIPASE"/>
    <property type="match status" value="1"/>
</dbReference>
<keyword evidence="3" id="KW-1185">Reference proteome</keyword>
<accession>A0A2P8ICF1</accession>
<dbReference type="Pfam" id="PF12697">
    <property type="entry name" value="Abhydrolase_6"/>
    <property type="match status" value="1"/>
</dbReference>
<evidence type="ECO:0000259" key="1">
    <source>
        <dbReference type="Pfam" id="PF12697"/>
    </source>
</evidence>
<protein>
    <submittedName>
        <fullName evidence="2">Pimeloyl-ACP methyl ester carboxylesterase</fullName>
    </submittedName>
</protein>
<dbReference type="AlphaFoldDB" id="A0A2P8ICF1"/>
<dbReference type="InterPro" id="IPR029058">
    <property type="entry name" value="AB_hydrolase_fold"/>
</dbReference>
<sequence length="260" mass="28302">MRVNGIDIAYDDQGDGLAVLFVHGHPFDRSLWRPQAEHLRARYRVIVPDLRGYGETTVVPGTTPLGVFADDLVGLLDGLGLDRVVLCGLSLGGQIVMELHRAHPSRVRALVLADTFPEGETPEGREMRYGMAERLVREGMGPYADEVLDKMISPRNVVALPDVADHVLRMMRGTSPEGAAAALRGRAERPDYVDSLARTTVPALVVVGEEDEYTPVAVAEKMHSIIPGSTLAVIPGAGHLPNLERPEEFNDALERFLATV</sequence>
<feature type="domain" description="AB hydrolase-1" evidence="1">
    <location>
        <begin position="19"/>
        <end position="252"/>
    </location>
</feature>
<dbReference type="OrthoDB" id="9785847at2"/>
<dbReference type="GO" id="GO:0003824">
    <property type="term" value="F:catalytic activity"/>
    <property type="evidence" value="ECO:0007669"/>
    <property type="project" value="UniProtKB-ARBA"/>
</dbReference>
<dbReference type="RefSeq" id="WP_106615812.1">
    <property type="nucleotide sequence ID" value="NZ_PYAX01000004.1"/>
</dbReference>
<dbReference type="SUPFAM" id="SSF53474">
    <property type="entry name" value="alpha/beta-Hydrolases"/>
    <property type="match status" value="1"/>
</dbReference>
<gene>
    <name evidence="2" type="ORF">B0I31_104435</name>
</gene>
<comment type="caution">
    <text evidence="2">The sequence shown here is derived from an EMBL/GenBank/DDBJ whole genome shotgun (WGS) entry which is preliminary data.</text>
</comment>
<evidence type="ECO:0000313" key="2">
    <source>
        <dbReference type="EMBL" id="PSL56144.1"/>
    </source>
</evidence>
<proteinExistence type="predicted"/>
<dbReference type="InterPro" id="IPR000073">
    <property type="entry name" value="AB_hydrolase_1"/>
</dbReference>
<dbReference type="InterPro" id="IPR050266">
    <property type="entry name" value="AB_hydrolase_sf"/>
</dbReference>
<dbReference type="EMBL" id="PYAX01000004">
    <property type="protein sequence ID" value="PSL56144.1"/>
    <property type="molecule type" value="Genomic_DNA"/>
</dbReference>
<dbReference type="Proteomes" id="UP000241118">
    <property type="component" value="Unassembled WGS sequence"/>
</dbReference>
<organism evidence="2 3">
    <name type="scientific">Saccharothrix carnea</name>
    <dbReference type="NCBI Taxonomy" id="1280637"/>
    <lineage>
        <taxon>Bacteria</taxon>
        <taxon>Bacillati</taxon>
        <taxon>Actinomycetota</taxon>
        <taxon>Actinomycetes</taxon>
        <taxon>Pseudonocardiales</taxon>
        <taxon>Pseudonocardiaceae</taxon>
        <taxon>Saccharothrix</taxon>
    </lineage>
</organism>
<dbReference type="Gene3D" id="3.40.50.1820">
    <property type="entry name" value="alpha/beta hydrolase"/>
    <property type="match status" value="1"/>
</dbReference>
<reference evidence="2 3" key="1">
    <citation type="submission" date="2018-03" db="EMBL/GenBank/DDBJ databases">
        <title>Genomic Encyclopedia of Type Strains, Phase III (KMG-III): the genomes of soil and plant-associated and newly described type strains.</title>
        <authorList>
            <person name="Whitman W."/>
        </authorList>
    </citation>
    <scope>NUCLEOTIDE SEQUENCE [LARGE SCALE GENOMIC DNA]</scope>
    <source>
        <strain evidence="2 3">CGMCC 4.7097</strain>
    </source>
</reference>